<dbReference type="PROSITE" id="PS51866">
    <property type="entry name" value="MOP"/>
    <property type="match status" value="1"/>
</dbReference>
<keyword evidence="9" id="KW-0472">Membrane</keyword>
<dbReference type="Gene3D" id="2.40.50.100">
    <property type="match status" value="1"/>
</dbReference>
<dbReference type="InterPro" id="IPR050334">
    <property type="entry name" value="Molybdenum_import_ModC"/>
</dbReference>
<dbReference type="InterPro" id="IPR027417">
    <property type="entry name" value="P-loop_NTPase"/>
</dbReference>
<evidence type="ECO:0000256" key="1">
    <source>
        <dbReference type="ARBA" id="ARBA00006526"/>
    </source>
</evidence>
<dbReference type="AlphaFoldDB" id="A0AB34CLE1"/>
<dbReference type="Pfam" id="PF03459">
    <property type="entry name" value="TOBE"/>
    <property type="match status" value="1"/>
</dbReference>
<evidence type="ECO:0000259" key="12">
    <source>
        <dbReference type="PROSITE" id="PS51866"/>
    </source>
</evidence>
<evidence type="ECO:0000313" key="13">
    <source>
        <dbReference type="EMBL" id="KAA6125440.1"/>
    </source>
</evidence>
<feature type="domain" description="ABC transporter" evidence="11">
    <location>
        <begin position="1"/>
        <end position="229"/>
    </location>
</feature>
<evidence type="ECO:0000256" key="6">
    <source>
        <dbReference type="ARBA" id="ARBA00022741"/>
    </source>
</evidence>
<dbReference type="SMART" id="SM00382">
    <property type="entry name" value="AAA"/>
    <property type="match status" value="1"/>
</dbReference>
<dbReference type="PROSITE" id="PS50893">
    <property type="entry name" value="ABC_TRANSPORTER_2"/>
    <property type="match status" value="1"/>
</dbReference>
<evidence type="ECO:0000256" key="9">
    <source>
        <dbReference type="ARBA" id="ARBA00023136"/>
    </source>
</evidence>
<dbReference type="GO" id="GO:0140359">
    <property type="term" value="F:ABC-type transporter activity"/>
    <property type="evidence" value="ECO:0007669"/>
    <property type="project" value="InterPro"/>
</dbReference>
<dbReference type="NCBIfam" id="NF008355">
    <property type="entry name" value="PRK11144.1"/>
    <property type="match status" value="1"/>
</dbReference>
<dbReference type="InterPro" id="IPR008995">
    <property type="entry name" value="Mo/tungstate-bd_C_term_dom"/>
</dbReference>
<keyword evidence="14" id="KW-1185">Reference proteome</keyword>
<evidence type="ECO:0000256" key="7">
    <source>
        <dbReference type="ARBA" id="ARBA00022840"/>
    </source>
</evidence>
<feature type="domain" description="Mop" evidence="12">
    <location>
        <begin position="289"/>
        <end position="352"/>
    </location>
</feature>
<name>A0AB34CLE1_9GAMM</name>
<dbReference type="PROSITE" id="PS00211">
    <property type="entry name" value="ABC_TRANSPORTER_1"/>
    <property type="match status" value="1"/>
</dbReference>
<dbReference type="InterPro" id="IPR011868">
    <property type="entry name" value="ModC_ABC_ATP-bd"/>
</dbReference>
<evidence type="ECO:0000256" key="10">
    <source>
        <dbReference type="PROSITE-ProRule" id="PRU01213"/>
    </source>
</evidence>
<dbReference type="GO" id="GO:0016887">
    <property type="term" value="F:ATP hydrolysis activity"/>
    <property type="evidence" value="ECO:0007669"/>
    <property type="project" value="InterPro"/>
</dbReference>
<dbReference type="GO" id="GO:0015098">
    <property type="term" value="F:molybdate ion transmembrane transporter activity"/>
    <property type="evidence" value="ECO:0007669"/>
    <property type="project" value="InterPro"/>
</dbReference>
<proteinExistence type="inferred from homology"/>
<keyword evidence="6" id="KW-0547">Nucleotide-binding</keyword>
<evidence type="ECO:0000259" key="11">
    <source>
        <dbReference type="PROSITE" id="PS50893"/>
    </source>
</evidence>
<gene>
    <name evidence="13" type="primary">modC</name>
    <name evidence="13" type="ORF">F3I20_09880</name>
</gene>
<dbReference type="InterPro" id="IPR003593">
    <property type="entry name" value="AAA+_ATPase"/>
</dbReference>
<evidence type="ECO:0000256" key="4">
    <source>
        <dbReference type="ARBA" id="ARBA00022505"/>
    </source>
</evidence>
<keyword evidence="5" id="KW-0997">Cell inner membrane</keyword>
<evidence type="ECO:0000313" key="14">
    <source>
        <dbReference type="Proteomes" id="UP000324255"/>
    </source>
</evidence>
<evidence type="ECO:0000256" key="8">
    <source>
        <dbReference type="ARBA" id="ARBA00022967"/>
    </source>
</evidence>
<dbReference type="GO" id="GO:0016020">
    <property type="term" value="C:membrane"/>
    <property type="evidence" value="ECO:0007669"/>
    <property type="project" value="InterPro"/>
</dbReference>
<dbReference type="PANTHER" id="PTHR43514:SF4">
    <property type="entry name" value="ABC TRANSPORTER I FAMILY MEMBER 10"/>
    <property type="match status" value="1"/>
</dbReference>
<dbReference type="Proteomes" id="UP000324255">
    <property type="component" value="Unassembled WGS sequence"/>
</dbReference>
<dbReference type="InterPro" id="IPR017871">
    <property type="entry name" value="ABC_transporter-like_CS"/>
</dbReference>
<evidence type="ECO:0000256" key="3">
    <source>
        <dbReference type="ARBA" id="ARBA00022475"/>
    </source>
</evidence>
<dbReference type="GO" id="GO:0005524">
    <property type="term" value="F:ATP binding"/>
    <property type="evidence" value="ECO:0007669"/>
    <property type="project" value="UniProtKB-KW"/>
</dbReference>
<evidence type="ECO:0000256" key="5">
    <source>
        <dbReference type="ARBA" id="ARBA00022519"/>
    </source>
</evidence>
<keyword evidence="8" id="KW-1278">Translocase</keyword>
<dbReference type="InterPro" id="IPR004606">
    <property type="entry name" value="Mop_domain"/>
</dbReference>
<dbReference type="Gene3D" id="3.40.50.300">
    <property type="entry name" value="P-loop containing nucleotide triphosphate hydrolases"/>
    <property type="match status" value="1"/>
</dbReference>
<dbReference type="NCBIfam" id="TIGR00638">
    <property type="entry name" value="Mop"/>
    <property type="match status" value="1"/>
</dbReference>
<dbReference type="InterPro" id="IPR003439">
    <property type="entry name" value="ABC_transporter-like_ATP-bd"/>
</dbReference>
<protein>
    <submittedName>
        <fullName evidence="13">Molybdenum ABC transporter ATP-binding protein ModC</fullName>
    </submittedName>
</protein>
<keyword evidence="7 13" id="KW-0067">ATP-binding</keyword>
<dbReference type="FunFam" id="3.40.50.300:FF:000634">
    <property type="entry name" value="Molybdenum import ATP-binding protein ModC"/>
    <property type="match status" value="1"/>
</dbReference>
<keyword evidence="4 10" id="KW-0500">Molybdenum</keyword>
<keyword evidence="2" id="KW-0813">Transport</keyword>
<evidence type="ECO:0000256" key="2">
    <source>
        <dbReference type="ARBA" id="ARBA00022448"/>
    </source>
</evidence>
<organism evidence="13 14">
    <name type="scientific">Candidatus Pantoea gossypiicola</name>
    <dbReference type="NCBI Taxonomy" id="2608008"/>
    <lineage>
        <taxon>Bacteria</taxon>
        <taxon>Pseudomonadati</taxon>
        <taxon>Pseudomonadota</taxon>
        <taxon>Gammaproteobacteria</taxon>
        <taxon>Enterobacterales</taxon>
        <taxon>Erwiniaceae</taxon>
        <taxon>Pantoea</taxon>
    </lineage>
</organism>
<reference evidence="13 14" key="1">
    <citation type="submission" date="2019-09" db="EMBL/GenBank/DDBJ databases">
        <title>Genomic diversity of phyloplane-associated Pantoea species in Pakistan cotton crop.</title>
        <authorList>
            <person name="Tufail M.R."/>
            <person name="Cook D.R."/>
        </authorList>
    </citation>
    <scope>NUCLEOTIDE SEQUENCE [LARGE SCALE GENOMIC DNA]</scope>
    <source>
        <strain evidence="13 14">B_8</strain>
    </source>
</reference>
<dbReference type="InterPro" id="IPR005116">
    <property type="entry name" value="Transp-assoc_OB_typ1"/>
</dbReference>
<dbReference type="SUPFAM" id="SSF50331">
    <property type="entry name" value="MOP-like"/>
    <property type="match status" value="1"/>
</dbReference>
<comment type="similarity">
    <text evidence="1">Belongs to the ABC transporter superfamily. Drug exporter-2 (TC 3.A.1.117) family.</text>
</comment>
<dbReference type="Pfam" id="PF00005">
    <property type="entry name" value="ABC_tran"/>
    <property type="match status" value="1"/>
</dbReference>
<keyword evidence="3" id="KW-1003">Cell membrane</keyword>
<sequence length="352" mass="39438">MLSLNFMQQQGEHQLEVNLQIPANGITAIFGVSGAGKTSLINAISGLTQPQRGRIELNDRLLFDAEQKIALPPEKRRIGYVFQDARLFPHYRVRGNLQYGMATSMKAQFDSLVSLLGLEALLSRFPLSLSGGEKQRVAIGRALLTAPDMLLLDEPLVSLDLPRKRELMPYLQKLAKQVDIPMLFVSHSLDEILHLADNVLVLDEGRVKAFGPLERVWSSSAMRPWLPVSDLTSVLRVQVLEQHPDYPMTALSLGDQHIWVSRVNQPVKTPLRIRIASSDVSLALQPPQHTSIRNILPAQVVELLEVGDQVEVKLRIGISELWARITPWARDELGIRPEQWLYAQIKSVSVTP</sequence>
<accession>A0AB34CLE1</accession>
<comment type="caution">
    <text evidence="13">The sequence shown here is derived from an EMBL/GenBank/DDBJ whole genome shotgun (WGS) entry which is preliminary data.</text>
</comment>
<dbReference type="SUPFAM" id="SSF52540">
    <property type="entry name" value="P-loop containing nucleoside triphosphate hydrolases"/>
    <property type="match status" value="1"/>
</dbReference>
<dbReference type="EMBL" id="VWVM01000006">
    <property type="protein sequence ID" value="KAA6125440.1"/>
    <property type="molecule type" value="Genomic_DNA"/>
</dbReference>
<dbReference type="NCBIfam" id="TIGR02142">
    <property type="entry name" value="modC_ABC"/>
    <property type="match status" value="1"/>
</dbReference>
<dbReference type="RefSeq" id="WP_150037209.1">
    <property type="nucleotide sequence ID" value="NZ_VWVM01000006.1"/>
</dbReference>
<dbReference type="PANTHER" id="PTHR43514">
    <property type="entry name" value="ABC TRANSPORTER I FAMILY MEMBER 10"/>
    <property type="match status" value="1"/>
</dbReference>